<dbReference type="Gene3D" id="2.130.10.10">
    <property type="entry name" value="YVTN repeat-like/Quinoprotein amine dehydrogenase"/>
    <property type="match status" value="1"/>
</dbReference>
<proteinExistence type="predicted"/>
<dbReference type="AlphaFoldDB" id="A0A381NE84"/>
<name>A0A381NE84_9ZZZZ</name>
<evidence type="ECO:0008006" key="2">
    <source>
        <dbReference type="Google" id="ProtNLM"/>
    </source>
</evidence>
<gene>
    <name evidence="1" type="ORF">METZ01_LOCUS5258</name>
</gene>
<protein>
    <recommendedName>
        <fullName evidence="2">Choice-of-anchor B family protein</fullName>
    </recommendedName>
</protein>
<dbReference type="Pfam" id="PF08309">
    <property type="entry name" value="LVIVD"/>
    <property type="match status" value="2"/>
</dbReference>
<dbReference type="SUPFAM" id="SSF51004">
    <property type="entry name" value="C-terminal (heme d1) domain of cytochrome cd1-nitrite reductase"/>
    <property type="match status" value="1"/>
</dbReference>
<reference evidence="1" key="1">
    <citation type="submission" date="2018-05" db="EMBL/GenBank/DDBJ databases">
        <authorList>
            <person name="Lanie J.A."/>
            <person name="Ng W.-L."/>
            <person name="Kazmierczak K.M."/>
            <person name="Andrzejewski T.M."/>
            <person name="Davidsen T.M."/>
            <person name="Wayne K.J."/>
            <person name="Tettelin H."/>
            <person name="Glass J.I."/>
            <person name="Rusch D."/>
            <person name="Podicherti R."/>
            <person name="Tsui H.-C.T."/>
            <person name="Winkler M.E."/>
        </authorList>
    </citation>
    <scope>NUCLEOTIDE SEQUENCE</scope>
</reference>
<accession>A0A381NE84</accession>
<dbReference type="InterPro" id="IPR011048">
    <property type="entry name" value="Haem_d1_sf"/>
</dbReference>
<dbReference type="EMBL" id="UINC01000272">
    <property type="protein sequence ID" value="SUZ52404.1"/>
    <property type="molecule type" value="Genomic_DNA"/>
</dbReference>
<sequence>MLDGRMVADVPGVYTAIASTSGASAEFSFRVIPRNAVRKLEVVGQGTEDRIFTTDFWIWQGVDGRDYAMTGSKFGDGVSMVWDVTDPGNIFKTDSVFVDARTTNDIKVSPDGRYGALSREGASNRRNGVVILDLANPGHPVVASTFEGNGVTGGVHNMFATDDYLFALAGGDKYVIIDVRDIYQPEFVSEYNHPNSRVHDIWVHDGLVYSAEWETGVVVVDVGNGKYGGSIENPAFVTSFPLTTGSTHAVFPYYQESTGRFLLIAGDERVQRQGLAWEGTGSDHRQQFDPVTGKGGYPRATSGYIQIVDFTDPMNPEQLARYEVSEYGTHNIWVEDDVLYQAYYEGGVRMVDISGDLMGNLYTQGREIAVFKAHDPIGYIPNSPGAWSVMPWKGNIFFSDINSGMWAVKVQPVERPIS</sequence>
<organism evidence="1">
    <name type="scientific">marine metagenome</name>
    <dbReference type="NCBI Taxonomy" id="408172"/>
    <lineage>
        <taxon>unclassified sequences</taxon>
        <taxon>metagenomes</taxon>
        <taxon>ecological metagenomes</taxon>
    </lineage>
</organism>
<dbReference type="InterPro" id="IPR015943">
    <property type="entry name" value="WD40/YVTN_repeat-like_dom_sf"/>
</dbReference>
<evidence type="ECO:0000313" key="1">
    <source>
        <dbReference type="EMBL" id="SUZ52404.1"/>
    </source>
</evidence>
<dbReference type="InterPro" id="IPR013211">
    <property type="entry name" value="LVIVD"/>
</dbReference>